<reference evidence="2 4" key="1">
    <citation type="submission" date="2016-02" db="EMBL/GenBank/DDBJ databases">
        <authorList>
            <person name="Holder M.E."/>
            <person name="Ajami N.J."/>
            <person name="Petrosino J.F."/>
        </authorList>
    </citation>
    <scope>NUCLEOTIDE SEQUENCE [LARGE SCALE GENOMIC DNA]</scope>
    <source>
        <strain evidence="2 4">CCUG 32990</strain>
    </source>
</reference>
<dbReference type="EC" id="6.2.1.30" evidence="3"/>
<evidence type="ECO:0000313" key="4">
    <source>
        <dbReference type="Proteomes" id="UP000065822"/>
    </source>
</evidence>
<dbReference type="Gene3D" id="3.40.50.12780">
    <property type="entry name" value="N-terminal domain of ligase-like"/>
    <property type="match status" value="1"/>
</dbReference>
<gene>
    <name evidence="3" type="primary">paaK</name>
    <name evidence="2" type="ORF">AXF12_08605</name>
    <name evidence="3" type="ORF">SAMEA44541418_02444</name>
</gene>
<dbReference type="EMBL" id="LT906449">
    <property type="protein sequence ID" value="SNV17046.1"/>
    <property type="molecule type" value="Genomic_DNA"/>
</dbReference>
<feature type="domain" description="AMP-dependent synthetase/ligase" evidence="1">
    <location>
        <begin position="90"/>
        <end position="291"/>
    </location>
</feature>
<dbReference type="AlphaFoldDB" id="A0AAX2H2T7"/>
<dbReference type="EMBL" id="CP014227">
    <property type="protein sequence ID" value="AMD85566.1"/>
    <property type="molecule type" value="Genomic_DNA"/>
</dbReference>
<proteinExistence type="predicted"/>
<dbReference type="Pfam" id="PF00501">
    <property type="entry name" value="AMP-binding"/>
    <property type="match status" value="1"/>
</dbReference>
<dbReference type="InterPro" id="IPR042099">
    <property type="entry name" value="ANL_N_sf"/>
</dbReference>
<dbReference type="Gene3D" id="3.30.300.30">
    <property type="match status" value="1"/>
</dbReference>
<dbReference type="InterPro" id="IPR000873">
    <property type="entry name" value="AMP-dep_synth/lig_dom"/>
</dbReference>
<dbReference type="InterPro" id="IPR045851">
    <property type="entry name" value="AMP-bd_C_sf"/>
</dbReference>
<protein>
    <submittedName>
        <fullName evidence="2">Phenylacetate--CoA ligase</fullName>
    </submittedName>
    <submittedName>
        <fullName evidence="3">Phenylacetate-coenzyme A ligase</fullName>
        <ecNumber evidence="3">6.2.1.30</ecNumber>
    </submittedName>
</protein>
<dbReference type="GO" id="GO:0047475">
    <property type="term" value="F:phenylacetate-CoA ligase activity"/>
    <property type="evidence" value="ECO:0007669"/>
    <property type="project" value="UniProtKB-EC"/>
</dbReference>
<dbReference type="SUPFAM" id="SSF56801">
    <property type="entry name" value="Acetyl-CoA synthetase-like"/>
    <property type="match status" value="1"/>
</dbReference>
<sequence>MKNQIPTIEQASEKEIIAFQEQKLREMIAYIAEKSVFYQRLFKENNINPKDIQSIADLKRIPTTNKDDLQQFGDDFLCVDKQMIVDYASTSGTMGTPVTFGLTDRDLDRLAYNESISLACAGIQKGDIIQLMTTIDRRFMAGLAYFLGIRKLGASIVRVGAGIPELQWDSIHIYKPKYLIAVPSFLLKMIEYAENHAIDYRNSSVKGVICIGEALRDEHFENTLLTDKILQKWEGLELFSTYASTEMSTTFTECSEKRGGHHHPELIITEILDDQGQNAPEGTAGELTITTLGVEAMPLLRFRTGDIVFMEKKPCSCGRNTMRISPVIGRKQQMIKYKGTTLYPPVLMDLLATFDEIDNYIIEINTNDILTDEILIRVGTKKPTQELKEAICNHFRAKIRVVPRIEFCNIEDLDKEIYPKGSRKPVRFIDKRKISY</sequence>
<evidence type="ECO:0000313" key="5">
    <source>
        <dbReference type="Proteomes" id="UP000215539"/>
    </source>
</evidence>
<evidence type="ECO:0000259" key="1">
    <source>
        <dbReference type="Pfam" id="PF00501"/>
    </source>
</evidence>
<dbReference type="PANTHER" id="PTHR43845">
    <property type="entry name" value="BLR5969 PROTEIN"/>
    <property type="match status" value="1"/>
</dbReference>
<accession>A0AAX2H2T7</accession>
<dbReference type="PANTHER" id="PTHR43845:SF1">
    <property type="entry name" value="BLR5969 PROTEIN"/>
    <property type="match status" value="1"/>
</dbReference>
<organism evidence="3 5">
    <name type="scientific">Capnocytophaga haemolytica</name>
    <dbReference type="NCBI Taxonomy" id="45243"/>
    <lineage>
        <taxon>Bacteria</taxon>
        <taxon>Pseudomonadati</taxon>
        <taxon>Bacteroidota</taxon>
        <taxon>Flavobacteriia</taxon>
        <taxon>Flavobacteriales</taxon>
        <taxon>Flavobacteriaceae</taxon>
        <taxon>Capnocytophaga</taxon>
    </lineage>
</organism>
<evidence type="ECO:0000313" key="2">
    <source>
        <dbReference type="EMBL" id="AMD85566.1"/>
    </source>
</evidence>
<dbReference type="Proteomes" id="UP000065822">
    <property type="component" value="Chromosome"/>
</dbReference>
<dbReference type="Proteomes" id="UP000215539">
    <property type="component" value="Chromosome 1"/>
</dbReference>
<reference evidence="3 5" key="2">
    <citation type="submission" date="2017-06" db="EMBL/GenBank/DDBJ databases">
        <authorList>
            <consortium name="Pathogen Informatics"/>
        </authorList>
    </citation>
    <scope>NUCLEOTIDE SEQUENCE [LARGE SCALE GENOMIC DNA]</scope>
    <source>
        <strain evidence="3 5">NCTC12947</strain>
    </source>
</reference>
<keyword evidence="4" id="KW-1185">Reference proteome</keyword>
<dbReference type="RefSeq" id="WP_066430279.1">
    <property type="nucleotide sequence ID" value="NZ_CP014227.1"/>
</dbReference>
<evidence type="ECO:0000313" key="3">
    <source>
        <dbReference type="EMBL" id="SNV17046.1"/>
    </source>
</evidence>
<name>A0AAX2H2T7_9FLAO</name>
<keyword evidence="3" id="KW-0436">Ligase</keyword>
<dbReference type="KEGG" id="chg:AXF12_08605"/>